<evidence type="ECO:0000313" key="1">
    <source>
        <dbReference type="EMBL" id="BBD91725.1"/>
    </source>
</evidence>
<keyword evidence="2" id="KW-1185">Reference proteome</keyword>
<dbReference type="EMBL" id="AP018586">
    <property type="protein sequence ID" value="BBD91725.1"/>
    <property type="molecule type" value="Genomic_DNA"/>
</dbReference>
<gene>
    <name evidence="1" type="ORF">JMUB590_0615</name>
</gene>
<proteinExistence type="predicted"/>
<dbReference type="Proteomes" id="UP000274772">
    <property type="component" value="Chromosome"/>
</dbReference>
<organism evidence="1 2">
    <name type="scientific">Staphylococcus caprae</name>
    <dbReference type="NCBI Taxonomy" id="29380"/>
    <lineage>
        <taxon>Bacteria</taxon>
        <taxon>Bacillati</taxon>
        <taxon>Bacillota</taxon>
        <taxon>Bacilli</taxon>
        <taxon>Bacillales</taxon>
        <taxon>Staphylococcaceae</taxon>
        <taxon>Staphylococcus</taxon>
    </lineage>
</organism>
<sequence length="50" mass="5947">MMKPKITVEIKLNKLSVKGWSKYKDTMRINAMMVKMIEIMIDVPLFILYL</sequence>
<evidence type="ECO:0000313" key="2">
    <source>
        <dbReference type="Proteomes" id="UP000274772"/>
    </source>
</evidence>
<name>A0ABM7FSM5_9STAP</name>
<protein>
    <submittedName>
        <fullName evidence="1">Uncharacterized protein</fullName>
    </submittedName>
</protein>
<accession>A0ABM7FSM5</accession>
<reference evidence="1 2" key="1">
    <citation type="submission" date="2018-05" db="EMBL/GenBank/DDBJ databases">
        <title>Complete genome sequencing of three human clinical isolates of Staphylococcus caprae reveals virulence factors similar to those of S. epidermidis and S. capitis.</title>
        <authorList>
            <person name="Watanabe S."/>
            <person name="Cui L."/>
        </authorList>
    </citation>
    <scope>NUCLEOTIDE SEQUENCE [LARGE SCALE GENOMIC DNA]</scope>
    <source>
        <strain evidence="1 2">JMUB590</strain>
    </source>
</reference>